<evidence type="ECO:0000313" key="7">
    <source>
        <dbReference type="EMBL" id="PIN23300.1"/>
    </source>
</evidence>
<feature type="transmembrane region" description="Helical" evidence="4">
    <location>
        <begin position="575"/>
        <end position="599"/>
    </location>
</feature>
<keyword evidence="3" id="KW-0406">Ion transport</keyword>
<feature type="transmembrane region" description="Helical" evidence="4">
    <location>
        <begin position="219"/>
        <end position="237"/>
    </location>
</feature>
<comment type="caution">
    <text evidence="7">The sequence shown here is derived from an EMBL/GenBank/DDBJ whole genome shotgun (WGS) entry which is preliminary data.</text>
</comment>
<feature type="domain" description="EF-hand" evidence="6">
    <location>
        <begin position="343"/>
        <end position="378"/>
    </location>
</feature>
<gene>
    <name evidence="7" type="ORF">CDL12_03963</name>
</gene>
<dbReference type="PROSITE" id="PS50222">
    <property type="entry name" value="EF_HAND_2"/>
    <property type="match status" value="4"/>
</dbReference>
<keyword evidence="4" id="KW-0812">Transmembrane</keyword>
<dbReference type="InterPro" id="IPR004713">
    <property type="entry name" value="CaH_exchang"/>
</dbReference>
<dbReference type="PANTHER" id="PTHR31503">
    <property type="entry name" value="VACUOLAR CALCIUM ION TRANSPORTER"/>
    <property type="match status" value="1"/>
</dbReference>
<reference evidence="8" key="1">
    <citation type="journal article" date="2018" name="Gigascience">
        <title>Genome assembly of the Pink Ipe (Handroanthus impetiginosus, Bignoniaceae), a highly valued, ecologically keystone Neotropical timber forest tree.</title>
        <authorList>
            <person name="Silva-Junior O.B."/>
            <person name="Grattapaglia D."/>
            <person name="Novaes E."/>
            <person name="Collevatti R.G."/>
        </authorList>
    </citation>
    <scope>NUCLEOTIDE SEQUENCE [LARGE SCALE GENOMIC DNA]</scope>
    <source>
        <strain evidence="8">cv. UFG-1</strain>
    </source>
</reference>
<evidence type="ECO:0000256" key="1">
    <source>
        <dbReference type="ARBA" id="ARBA00022449"/>
    </source>
</evidence>
<dbReference type="GO" id="GO:0016020">
    <property type="term" value="C:membrane"/>
    <property type="evidence" value="ECO:0007669"/>
    <property type="project" value="InterPro"/>
</dbReference>
<evidence type="ECO:0000256" key="5">
    <source>
        <dbReference type="SAM" id="SignalP"/>
    </source>
</evidence>
<dbReference type="SMART" id="SM00054">
    <property type="entry name" value="EFh"/>
    <property type="match status" value="4"/>
</dbReference>
<dbReference type="GO" id="GO:0006874">
    <property type="term" value="P:intracellular calcium ion homeostasis"/>
    <property type="evidence" value="ECO:0007669"/>
    <property type="project" value="TreeGrafter"/>
</dbReference>
<feature type="transmembrane region" description="Helical" evidence="4">
    <location>
        <begin position="243"/>
        <end position="263"/>
    </location>
</feature>
<feature type="domain" description="EF-hand" evidence="6">
    <location>
        <begin position="474"/>
        <end position="509"/>
    </location>
</feature>
<dbReference type="OrthoDB" id="26525at2759"/>
<evidence type="ECO:0000256" key="4">
    <source>
        <dbReference type="SAM" id="Phobius"/>
    </source>
</evidence>
<feature type="domain" description="EF-hand" evidence="6">
    <location>
        <begin position="304"/>
        <end position="339"/>
    </location>
</feature>
<feature type="domain" description="EF-hand" evidence="6">
    <location>
        <begin position="435"/>
        <end position="469"/>
    </location>
</feature>
<dbReference type="SUPFAM" id="SSF47473">
    <property type="entry name" value="EF-hand"/>
    <property type="match status" value="1"/>
</dbReference>
<evidence type="ECO:0000313" key="8">
    <source>
        <dbReference type="Proteomes" id="UP000231279"/>
    </source>
</evidence>
<keyword evidence="5" id="KW-0732">Signal</keyword>
<dbReference type="Gene3D" id="1.10.238.10">
    <property type="entry name" value="EF-hand"/>
    <property type="match status" value="2"/>
</dbReference>
<dbReference type="InterPro" id="IPR018247">
    <property type="entry name" value="EF_Hand_1_Ca_BS"/>
</dbReference>
<keyword evidence="4" id="KW-1133">Transmembrane helix</keyword>
<sequence length="697" mass="78966">MTALALRLIFLIFLISISQARILNLNSFDDYLISDGLDHTKDQESSFNHSRLSISNTCQHRYGFLPCAENIAGYIFQIFVYQVLLVFGEHQVSSGSEVVLNILGVEYYGGIIFRILMVLPSMMLVILSGVFGSKENAQSQVSGGVGTYAGITVFSLTLQWGICVIFGRTNLRSKSNDHSQMRPSNDSYCLPAREKLIILKDTGVSIVKYTRETRETAKIMLLSLIPYVIVQLTYIFNTSSGKRIVTLIALIVSFSSLIAYFIHQISNEWTQKMSLDYSKHEALRTGFLQHLQQLGELVDEDGELNNDVIKKLFAETDKDGDKSITKDEMKKLVVIVARKLEVEEEDALEDVMKAFDFNEDKTITKKEFREGCQRWIDDAKNKDSPSRNIFQGIVQIFKEKKKYHPKDIDKIMSKILKHAEKELLKSKLLFSDGEPDTEKIKNLFKQFANGDGSISKSELEQLIRNVKFGEFQLTHEGIVKEVFKDFDKDSNDKIEEPEFVEGVKRWLDKAIRVAKTPNRTQSIDVFDKIVWGQGLYDKWAIMKSLFQVSLGIVMLTFLGGPLMDSILQLSHAMRLSSFSISFVVVPLAMNARVAISALFPVSKKSQTTVSLIFSETYSGVIMNNIAGLTTLLAIVHAKELTWDFSAEVLTILVVCAIIGILAYMRDTYPPWTCIPAFFLYPFSLGLFYVVQVIFNWN</sequence>
<feature type="signal peptide" evidence="5">
    <location>
        <begin position="1"/>
        <end position="20"/>
    </location>
</feature>
<evidence type="ECO:0000256" key="2">
    <source>
        <dbReference type="ARBA" id="ARBA00022837"/>
    </source>
</evidence>
<feature type="transmembrane region" description="Helical" evidence="4">
    <location>
        <begin position="620"/>
        <end position="638"/>
    </location>
</feature>
<feature type="chain" id="PRO_5013661504" evidence="5">
    <location>
        <begin position="21"/>
        <end position="697"/>
    </location>
</feature>
<keyword evidence="8" id="KW-1185">Reference proteome</keyword>
<keyword evidence="1" id="KW-0050">Antiport</keyword>
<feature type="transmembrane region" description="Helical" evidence="4">
    <location>
        <begin position="644"/>
        <end position="664"/>
    </location>
</feature>
<feature type="transmembrane region" description="Helical" evidence="4">
    <location>
        <begin position="71"/>
        <end position="90"/>
    </location>
</feature>
<protein>
    <submittedName>
        <fullName evidence="7">Calmodulin and related proteins (EF-Hand superfamily)</fullName>
    </submittedName>
</protein>
<dbReference type="PROSITE" id="PS00018">
    <property type="entry name" value="EF_HAND_1"/>
    <property type="match status" value="3"/>
</dbReference>
<keyword evidence="1" id="KW-0813">Transport</keyword>
<dbReference type="GO" id="GO:0005509">
    <property type="term" value="F:calcium ion binding"/>
    <property type="evidence" value="ECO:0007669"/>
    <property type="project" value="InterPro"/>
</dbReference>
<feature type="transmembrane region" description="Helical" evidence="4">
    <location>
        <begin position="111"/>
        <end position="133"/>
    </location>
</feature>
<feature type="transmembrane region" description="Helical" evidence="4">
    <location>
        <begin position="676"/>
        <end position="694"/>
    </location>
</feature>
<dbReference type="Proteomes" id="UP000231279">
    <property type="component" value="Unassembled WGS sequence"/>
</dbReference>
<evidence type="ECO:0000259" key="6">
    <source>
        <dbReference type="PROSITE" id="PS50222"/>
    </source>
</evidence>
<dbReference type="AlphaFoldDB" id="A0A2G9I123"/>
<keyword evidence="4" id="KW-0472">Membrane</keyword>
<name>A0A2G9I123_9LAMI</name>
<keyword evidence="2" id="KW-0106">Calcium</keyword>
<evidence type="ECO:0000256" key="3">
    <source>
        <dbReference type="ARBA" id="ARBA00023065"/>
    </source>
</evidence>
<proteinExistence type="predicted"/>
<organism evidence="7 8">
    <name type="scientific">Handroanthus impetiginosus</name>
    <dbReference type="NCBI Taxonomy" id="429701"/>
    <lineage>
        <taxon>Eukaryota</taxon>
        <taxon>Viridiplantae</taxon>
        <taxon>Streptophyta</taxon>
        <taxon>Embryophyta</taxon>
        <taxon>Tracheophyta</taxon>
        <taxon>Spermatophyta</taxon>
        <taxon>Magnoliopsida</taxon>
        <taxon>eudicotyledons</taxon>
        <taxon>Gunneridae</taxon>
        <taxon>Pentapetalae</taxon>
        <taxon>asterids</taxon>
        <taxon>lamiids</taxon>
        <taxon>Lamiales</taxon>
        <taxon>Bignoniaceae</taxon>
        <taxon>Crescentiina</taxon>
        <taxon>Tabebuia alliance</taxon>
        <taxon>Handroanthus</taxon>
    </lineage>
</organism>
<feature type="transmembrane region" description="Helical" evidence="4">
    <location>
        <begin position="545"/>
        <end position="563"/>
    </location>
</feature>
<dbReference type="CDD" id="cd00051">
    <property type="entry name" value="EFh"/>
    <property type="match status" value="2"/>
</dbReference>
<dbReference type="PANTHER" id="PTHR31503:SF85">
    <property type="entry name" value="CALCIUM-BINDING EF-HAND FAMILY PROTEIN"/>
    <property type="match status" value="1"/>
</dbReference>
<feature type="transmembrane region" description="Helical" evidence="4">
    <location>
        <begin position="145"/>
        <end position="166"/>
    </location>
</feature>
<dbReference type="Pfam" id="PF13499">
    <property type="entry name" value="EF-hand_7"/>
    <property type="match status" value="2"/>
</dbReference>
<dbReference type="InterPro" id="IPR002048">
    <property type="entry name" value="EF_hand_dom"/>
</dbReference>
<accession>A0A2G9I123</accession>
<dbReference type="InterPro" id="IPR011992">
    <property type="entry name" value="EF-hand-dom_pair"/>
</dbReference>
<dbReference type="EMBL" id="NKXS01000592">
    <property type="protein sequence ID" value="PIN23300.1"/>
    <property type="molecule type" value="Genomic_DNA"/>
</dbReference>
<dbReference type="GO" id="GO:0015369">
    <property type="term" value="F:calcium:proton antiporter activity"/>
    <property type="evidence" value="ECO:0007669"/>
    <property type="project" value="TreeGrafter"/>
</dbReference>